<accession>A0ABR1FBE0</accession>
<evidence type="ECO:0000256" key="3">
    <source>
        <dbReference type="ARBA" id="ARBA00012093"/>
    </source>
</evidence>
<evidence type="ECO:0000256" key="4">
    <source>
        <dbReference type="ARBA" id="ARBA00022898"/>
    </source>
</evidence>
<evidence type="ECO:0000256" key="6">
    <source>
        <dbReference type="ARBA" id="ARBA00049406"/>
    </source>
</evidence>
<organism evidence="8 9">
    <name type="scientific">Myxozyma melibiosi</name>
    <dbReference type="NCBI Taxonomy" id="54550"/>
    <lineage>
        <taxon>Eukaryota</taxon>
        <taxon>Fungi</taxon>
        <taxon>Dikarya</taxon>
        <taxon>Ascomycota</taxon>
        <taxon>Saccharomycotina</taxon>
        <taxon>Lipomycetes</taxon>
        <taxon>Lipomycetales</taxon>
        <taxon>Lipomycetaceae</taxon>
        <taxon>Myxozyma</taxon>
    </lineage>
</organism>
<dbReference type="Proteomes" id="UP001498771">
    <property type="component" value="Unassembled WGS sequence"/>
</dbReference>
<dbReference type="PANTHER" id="PTHR48078">
    <property type="entry name" value="THREONINE DEHYDRATASE, MITOCHONDRIAL-RELATED"/>
    <property type="match status" value="1"/>
</dbReference>
<dbReference type="GeneID" id="90036843"/>
<comment type="caution">
    <text evidence="8">The sequence shown here is derived from an EMBL/GenBank/DDBJ whole genome shotgun (WGS) entry which is preliminary data.</text>
</comment>
<reference evidence="8 9" key="1">
    <citation type="submission" date="2024-03" db="EMBL/GenBank/DDBJ databases">
        <title>Genome-scale model development and genomic sequencing of the oleaginous clade Lipomyces.</title>
        <authorList>
            <consortium name="Lawrence Berkeley National Laboratory"/>
            <person name="Czajka J.J."/>
            <person name="Han Y."/>
            <person name="Kim J."/>
            <person name="Mondo S.J."/>
            <person name="Hofstad B.A."/>
            <person name="Robles A."/>
            <person name="Haridas S."/>
            <person name="Riley R."/>
            <person name="LaButti K."/>
            <person name="Pangilinan J."/>
            <person name="Andreopoulos W."/>
            <person name="Lipzen A."/>
            <person name="Yan J."/>
            <person name="Wang M."/>
            <person name="Ng V."/>
            <person name="Grigoriev I.V."/>
            <person name="Spatafora J.W."/>
            <person name="Magnuson J.K."/>
            <person name="Baker S.E."/>
            <person name="Pomraning K.R."/>
        </authorList>
    </citation>
    <scope>NUCLEOTIDE SEQUENCE [LARGE SCALE GENOMIC DNA]</scope>
    <source>
        <strain evidence="8 9">Phaff 52-87</strain>
    </source>
</reference>
<dbReference type="RefSeq" id="XP_064770203.1">
    <property type="nucleotide sequence ID" value="XM_064911331.1"/>
</dbReference>
<dbReference type="InterPro" id="IPR050147">
    <property type="entry name" value="Ser/Thr_Dehydratase"/>
</dbReference>
<evidence type="ECO:0000313" key="9">
    <source>
        <dbReference type="Proteomes" id="UP001498771"/>
    </source>
</evidence>
<evidence type="ECO:0000256" key="2">
    <source>
        <dbReference type="ARBA" id="ARBA00010869"/>
    </source>
</evidence>
<name>A0ABR1FBE0_9ASCO</name>
<dbReference type="InterPro" id="IPR001926">
    <property type="entry name" value="TrpB-like_PALP"/>
</dbReference>
<comment type="cofactor">
    <cofactor evidence="1">
        <name>pyridoxal 5'-phosphate</name>
        <dbReference type="ChEBI" id="CHEBI:597326"/>
    </cofactor>
</comment>
<evidence type="ECO:0000259" key="7">
    <source>
        <dbReference type="Pfam" id="PF00291"/>
    </source>
</evidence>
<dbReference type="InterPro" id="IPR036052">
    <property type="entry name" value="TrpB-like_PALP_sf"/>
</dbReference>
<comment type="similarity">
    <text evidence="2">Belongs to the serine/threonine dehydratase family.</text>
</comment>
<protein>
    <recommendedName>
        <fullName evidence="3">L-serine ammonia-lyase</fullName>
        <ecNumber evidence="3">4.3.1.17</ecNumber>
    </recommendedName>
</protein>
<feature type="domain" description="Tryptophan synthase beta chain-like PALP" evidence="7">
    <location>
        <begin position="22"/>
        <end position="334"/>
    </location>
</feature>
<dbReference type="SUPFAM" id="SSF53686">
    <property type="entry name" value="Tryptophan synthase beta subunit-like PLP-dependent enzymes"/>
    <property type="match status" value="1"/>
</dbReference>
<evidence type="ECO:0000313" key="8">
    <source>
        <dbReference type="EMBL" id="KAK7207170.1"/>
    </source>
</evidence>
<sequence>MALDPVPASSAAATSSELPKTYIETPLIHSAPLSNIVGCTVLLKLELLQPSGSFKSRGVGSVVRHALLNSPPGSDLHFFSSSGGNAGAAAAEACKRFGYPCTVAVPESASPRMIQRLREEYSATVVLHGSVWREADAKLHELMKAYEGEGGKAVYCHPYDNPVIVEGNGTIVPEIIDQAAQLGYTSDKIKAISCSVGGGGLFSGVTTGLQASYPGEHKPTVVAVETVGANKLYQSLGAGKKVTLSAISTVASSLGANEVSDKAWEMATSYPTVAVEITDADAVSACLKTLDNHRLFVEPACGAAIAPWYEFEKYEISEKIKLEKDDVVVLIVCGGSTMTLDALVKYQQVFSL</sequence>
<comment type="catalytic activity">
    <reaction evidence="6">
        <text>L-serine = pyruvate + NH4(+)</text>
        <dbReference type="Rhea" id="RHEA:19169"/>
        <dbReference type="ChEBI" id="CHEBI:15361"/>
        <dbReference type="ChEBI" id="CHEBI:28938"/>
        <dbReference type="ChEBI" id="CHEBI:33384"/>
        <dbReference type="EC" id="4.3.1.17"/>
    </reaction>
</comment>
<keyword evidence="5" id="KW-0456">Lyase</keyword>
<keyword evidence="9" id="KW-1185">Reference proteome</keyword>
<dbReference type="PANTHER" id="PTHR48078:SF2">
    <property type="entry name" value="CATABOLIC L-SERINE_THREONINE DEHYDRATASE"/>
    <property type="match status" value="1"/>
</dbReference>
<dbReference type="Pfam" id="PF00291">
    <property type="entry name" value="PALP"/>
    <property type="match status" value="1"/>
</dbReference>
<proteinExistence type="inferred from homology"/>
<evidence type="ECO:0000256" key="5">
    <source>
        <dbReference type="ARBA" id="ARBA00023239"/>
    </source>
</evidence>
<dbReference type="EC" id="4.3.1.17" evidence="3"/>
<dbReference type="Gene3D" id="3.40.50.1100">
    <property type="match status" value="2"/>
</dbReference>
<evidence type="ECO:0000256" key="1">
    <source>
        <dbReference type="ARBA" id="ARBA00001933"/>
    </source>
</evidence>
<keyword evidence="4" id="KW-0663">Pyridoxal phosphate</keyword>
<gene>
    <name evidence="8" type="ORF">BZA70DRAFT_270642</name>
</gene>
<dbReference type="EMBL" id="JBBJBU010000001">
    <property type="protein sequence ID" value="KAK7207170.1"/>
    <property type="molecule type" value="Genomic_DNA"/>
</dbReference>